<comment type="caution">
    <text evidence="2">The sequence shown here is derived from an EMBL/GenBank/DDBJ whole genome shotgun (WGS) entry which is preliminary data.</text>
</comment>
<protein>
    <submittedName>
        <fullName evidence="2">Uncharacterized protein</fullName>
    </submittedName>
</protein>
<evidence type="ECO:0000256" key="1">
    <source>
        <dbReference type="SAM" id="MobiDB-lite"/>
    </source>
</evidence>
<evidence type="ECO:0000313" key="2">
    <source>
        <dbReference type="EMBL" id="MCI55598.1"/>
    </source>
</evidence>
<dbReference type="AlphaFoldDB" id="A0A392T3D6"/>
<accession>A0A392T3D6</accession>
<dbReference type="EMBL" id="LXQA010498862">
    <property type="protein sequence ID" value="MCI55598.1"/>
    <property type="molecule type" value="Genomic_DNA"/>
</dbReference>
<sequence>MLAPPSPPTPRNGERLSAGKWMLQQADSF</sequence>
<feature type="compositionally biased region" description="Pro residues" evidence="1">
    <location>
        <begin position="1"/>
        <end position="10"/>
    </location>
</feature>
<keyword evidence="3" id="KW-1185">Reference proteome</keyword>
<reference evidence="2 3" key="1">
    <citation type="journal article" date="2018" name="Front. Plant Sci.">
        <title>Red Clover (Trifolium pratense) and Zigzag Clover (T. medium) - A Picture of Genomic Similarities and Differences.</title>
        <authorList>
            <person name="Dluhosova J."/>
            <person name="Istvanek J."/>
            <person name="Nedelnik J."/>
            <person name="Repkova J."/>
        </authorList>
    </citation>
    <scope>NUCLEOTIDE SEQUENCE [LARGE SCALE GENOMIC DNA]</scope>
    <source>
        <strain evidence="3">cv. 10/8</strain>
        <tissue evidence="2">Leaf</tissue>
    </source>
</reference>
<dbReference type="Proteomes" id="UP000265520">
    <property type="component" value="Unassembled WGS sequence"/>
</dbReference>
<feature type="region of interest" description="Disordered" evidence="1">
    <location>
        <begin position="1"/>
        <end position="20"/>
    </location>
</feature>
<organism evidence="2 3">
    <name type="scientific">Trifolium medium</name>
    <dbReference type="NCBI Taxonomy" id="97028"/>
    <lineage>
        <taxon>Eukaryota</taxon>
        <taxon>Viridiplantae</taxon>
        <taxon>Streptophyta</taxon>
        <taxon>Embryophyta</taxon>
        <taxon>Tracheophyta</taxon>
        <taxon>Spermatophyta</taxon>
        <taxon>Magnoliopsida</taxon>
        <taxon>eudicotyledons</taxon>
        <taxon>Gunneridae</taxon>
        <taxon>Pentapetalae</taxon>
        <taxon>rosids</taxon>
        <taxon>fabids</taxon>
        <taxon>Fabales</taxon>
        <taxon>Fabaceae</taxon>
        <taxon>Papilionoideae</taxon>
        <taxon>50 kb inversion clade</taxon>
        <taxon>NPAAA clade</taxon>
        <taxon>Hologalegina</taxon>
        <taxon>IRL clade</taxon>
        <taxon>Trifolieae</taxon>
        <taxon>Trifolium</taxon>
    </lineage>
</organism>
<feature type="non-terminal residue" evidence="2">
    <location>
        <position position="29"/>
    </location>
</feature>
<proteinExistence type="predicted"/>
<name>A0A392T3D6_9FABA</name>
<evidence type="ECO:0000313" key="3">
    <source>
        <dbReference type="Proteomes" id="UP000265520"/>
    </source>
</evidence>